<name>B6QGW4_TALMQ</name>
<feature type="region of interest" description="Disordered" evidence="1">
    <location>
        <begin position="841"/>
        <end position="951"/>
    </location>
</feature>
<feature type="region of interest" description="Disordered" evidence="1">
    <location>
        <begin position="805"/>
        <end position="826"/>
    </location>
</feature>
<dbReference type="SMART" id="SM00320">
    <property type="entry name" value="WD40"/>
    <property type="match status" value="7"/>
</dbReference>
<dbReference type="Gene3D" id="2.130.10.10">
    <property type="entry name" value="YVTN repeat-like/Quinoprotein amine dehydrogenase"/>
    <property type="match status" value="3"/>
</dbReference>
<feature type="compositionally biased region" description="Basic and acidic residues" evidence="1">
    <location>
        <begin position="1007"/>
        <end position="1016"/>
    </location>
</feature>
<dbReference type="InterPro" id="IPR052779">
    <property type="entry name" value="WDR62"/>
</dbReference>
<feature type="region of interest" description="Disordered" evidence="1">
    <location>
        <begin position="991"/>
        <end position="1085"/>
    </location>
</feature>
<dbReference type="SUPFAM" id="SSF50978">
    <property type="entry name" value="WD40 repeat-like"/>
    <property type="match status" value="1"/>
</dbReference>
<sequence length="1085" mass="118360">MASTPWNTKSKIPGSGATLKITPANSPVLRPGTRSPSKPSPHQSVLSLHTVIGTTTATPNGFSSHEPSKSFALCVGSAAILADIDIDGTVNQRFFRARPTATPVNPVVSFYNQPASPTTPDNRVRSVAIRGGNSGGISPAADWADSSGARTWTSRERIKAVTSVAISPNGRFLAVGETGYNPRVLIFSTAPDAPRDIPLTALMEHTFGVRSLAFSSNSQYLATLGDMNDGFLFIWQINLRTGAAKLHSTNKCTSFIRDMCWMGQTLITAGVRHVKVWRLDSRPGSPSKLRPNSDNFSSSFSGNPKALSGRNCLLGSLGEHTFTCIASVSDCEAIICTDSGAVCLLDDSEGNQKLTVVKHVPFGLTSAAVAPESGIVWLGGRGRKSLKLRMEDIREWTKVRSPSPTSPVDTLIPKGRPTFISMAYLATHIVTVDSTKAIHICPVDSFGNGDDEDVLRDSLVPAHRDQVLGVGPLKLPNVYKADFFTWSCEGSVNFWDMQGRCRASKKVELEQLAWGEDEVANELKVLRVAEDANAFVSGDRYGVLRVLSAEPFKCVNEVRAHGTEITDIVVNSTPGLCLIASSGRDRMVQLFKKTEESFELIQTMDDHVGAVGQLLFMNDGERLLSCSADRTVIVREKATRDFESSTVVAYLMSKVITLKVTPLSMALAPDDPDTLVLSTLDRHIQRFDVASGRHVHSFKATDFETNDAVVMSSLTVATEIPGQSPRILVGVSTTDKSIRVYDFERDALLTKEFGHSEGVSDVILLEQRKPSNPHEVGRILVSTGLDGVVMIWDLSIQQQQAQELSQGNIRDEEETPSKELVATKPPLRRILSRSELAGFRQDALMATPTPIREQSPPRIRKKTSRYTLTPSLPRNTRNDSPPPLPNIRRSPVPILDPRRSPSPPSPKTRLINGVNRRSSVNNLRNSSSIDFRSSTRSRNSTPSEFGSLNMSTEQVCRTLRAYRKKLHSSTDYPRGAKELERELNLTVHALGERAARHSPSPDTEVDSSEKENKDNHNSNSIVVQKHGTKKQTSSSSTSSTNTSLLAPSAKLTKVARRMPSTPLLSTRSGTRQVSRSRSLDADGEG</sequence>
<evidence type="ECO:0000313" key="3">
    <source>
        <dbReference type="Proteomes" id="UP000001294"/>
    </source>
</evidence>
<feature type="region of interest" description="Disordered" evidence="1">
    <location>
        <begin position="1"/>
        <end position="44"/>
    </location>
</feature>
<feature type="compositionally biased region" description="Low complexity" evidence="1">
    <location>
        <begin position="292"/>
        <end position="301"/>
    </location>
</feature>
<feature type="compositionally biased region" description="Polar residues" evidence="1">
    <location>
        <begin position="865"/>
        <end position="879"/>
    </location>
</feature>
<evidence type="ECO:0000313" key="2">
    <source>
        <dbReference type="EMBL" id="EEA22620.1"/>
    </source>
</evidence>
<dbReference type="AlphaFoldDB" id="B6QGW4"/>
<feature type="compositionally biased region" description="Low complexity" evidence="1">
    <location>
        <begin position="1032"/>
        <end position="1043"/>
    </location>
</feature>
<dbReference type="HOGENOM" id="CLU_005113_0_0_1"/>
<dbReference type="SUPFAM" id="SSF50998">
    <property type="entry name" value="Quinoprotein alcohol dehydrogenase-like"/>
    <property type="match status" value="1"/>
</dbReference>
<dbReference type="VEuPathDB" id="FungiDB:PMAA_092440"/>
<organism evidence="2 3">
    <name type="scientific">Talaromyces marneffei (strain ATCC 18224 / CBS 334.59 / QM 7333)</name>
    <name type="common">Penicillium marneffei</name>
    <dbReference type="NCBI Taxonomy" id="441960"/>
    <lineage>
        <taxon>Eukaryota</taxon>
        <taxon>Fungi</taxon>
        <taxon>Dikarya</taxon>
        <taxon>Ascomycota</taxon>
        <taxon>Pezizomycotina</taxon>
        <taxon>Eurotiomycetes</taxon>
        <taxon>Eurotiomycetidae</taxon>
        <taxon>Eurotiales</taxon>
        <taxon>Trichocomaceae</taxon>
        <taxon>Talaromyces</taxon>
        <taxon>Talaromyces sect. Talaromyces</taxon>
    </lineage>
</organism>
<feature type="region of interest" description="Disordered" evidence="1">
    <location>
        <begin position="283"/>
        <end position="302"/>
    </location>
</feature>
<dbReference type="Pfam" id="PF00400">
    <property type="entry name" value="WD40"/>
    <property type="match status" value="2"/>
</dbReference>
<feature type="compositionally biased region" description="Polar residues" evidence="1">
    <location>
        <begin position="1"/>
        <end position="10"/>
    </location>
</feature>
<dbReference type="InterPro" id="IPR001680">
    <property type="entry name" value="WD40_rpt"/>
</dbReference>
<dbReference type="InterPro" id="IPR011047">
    <property type="entry name" value="Quinoprotein_ADH-like_sf"/>
</dbReference>
<dbReference type="PhylomeDB" id="B6QGW4"/>
<dbReference type="Proteomes" id="UP000001294">
    <property type="component" value="Unassembled WGS sequence"/>
</dbReference>
<evidence type="ECO:0000256" key="1">
    <source>
        <dbReference type="SAM" id="MobiDB-lite"/>
    </source>
</evidence>
<dbReference type="InterPro" id="IPR036322">
    <property type="entry name" value="WD40_repeat_dom_sf"/>
</dbReference>
<dbReference type="OrthoDB" id="6252103at2759"/>
<gene>
    <name evidence="2" type="ORF">PMAA_092440</name>
</gene>
<dbReference type="PANTHER" id="PTHR45589">
    <property type="entry name" value="WD REPEAT DOMAIN 62, ISOFORM G"/>
    <property type="match status" value="1"/>
</dbReference>
<keyword evidence="3" id="KW-1185">Reference proteome</keyword>
<proteinExistence type="predicted"/>
<dbReference type="PANTHER" id="PTHR45589:SF1">
    <property type="entry name" value="WD REPEAT DOMAIN 62, ISOFORM G"/>
    <property type="match status" value="1"/>
</dbReference>
<accession>B6QGW4</accession>
<protein>
    <submittedName>
        <fullName evidence="2">WD repeat protein</fullName>
    </submittedName>
</protein>
<dbReference type="InterPro" id="IPR015943">
    <property type="entry name" value="WD40/YVTN_repeat-like_dom_sf"/>
</dbReference>
<feature type="compositionally biased region" description="Polar residues" evidence="1">
    <location>
        <begin position="34"/>
        <end position="44"/>
    </location>
</feature>
<feature type="compositionally biased region" description="Polar residues" evidence="1">
    <location>
        <begin position="1062"/>
        <end position="1076"/>
    </location>
</feature>
<reference evidence="3" key="1">
    <citation type="journal article" date="2015" name="Genome Announc.">
        <title>Genome sequence of the AIDS-associated pathogen Penicillium marneffei (ATCC18224) and its near taxonomic relative Talaromyces stipitatus (ATCC10500).</title>
        <authorList>
            <person name="Nierman W.C."/>
            <person name="Fedorova-Abrams N.D."/>
            <person name="Andrianopoulos A."/>
        </authorList>
    </citation>
    <scope>NUCLEOTIDE SEQUENCE [LARGE SCALE GENOMIC DNA]</scope>
    <source>
        <strain evidence="3">ATCC 18224 / CBS 334.59 / QM 7333</strain>
    </source>
</reference>
<dbReference type="EMBL" id="DS995902">
    <property type="protein sequence ID" value="EEA22620.1"/>
    <property type="molecule type" value="Genomic_DNA"/>
</dbReference>
<feature type="compositionally biased region" description="Low complexity" evidence="1">
    <location>
        <begin position="912"/>
        <end position="943"/>
    </location>
</feature>